<evidence type="ECO:0000313" key="1">
    <source>
        <dbReference type="EnsemblPlants" id="Solyc02g086160.3.1"/>
    </source>
</evidence>
<evidence type="ECO:0000313" key="2">
    <source>
        <dbReference type="Proteomes" id="UP000004994"/>
    </source>
</evidence>
<sequence>MIANILKGHTPNATSAAFLTMCCLLERMKGLLYCLLTKDGTDAIAASLLPSSSSIETAPDPTLTRFALWQFIRVFGSTDGNGPGYNITRAL</sequence>
<dbReference type="EnsemblPlants" id="Solyc02g086160.3.1">
    <property type="protein sequence ID" value="Solyc02g086160.3.1"/>
    <property type="gene ID" value="Solyc02g086160.3"/>
</dbReference>
<name>A0A3Q7FVK5_SOLLC</name>
<dbReference type="Proteomes" id="UP000004994">
    <property type="component" value="Chromosome 2"/>
</dbReference>
<organism evidence="1">
    <name type="scientific">Solanum lycopersicum</name>
    <name type="common">Tomato</name>
    <name type="synonym">Lycopersicon esculentum</name>
    <dbReference type="NCBI Taxonomy" id="4081"/>
    <lineage>
        <taxon>Eukaryota</taxon>
        <taxon>Viridiplantae</taxon>
        <taxon>Streptophyta</taxon>
        <taxon>Embryophyta</taxon>
        <taxon>Tracheophyta</taxon>
        <taxon>Spermatophyta</taxon>
        <taxon>Magnoliopsida</taxon>
        <taxon>eudicotyledons</taxon>
        <taxon>Gunneridae</taxon>
        <taxon>Pentapetalae</taxon>
        <taxon>asterids</taxon>
        <taxon>lamiids</taxon>
        <taxon>Solanales</taxon>
        <taxon>Solanaceae</taxon>
        <taxon>Solanoideae</taxon>
        <taxon>Solaneae</taxon>
        <taxon>Solanum</taxon>
        <taxon>Solanum subgen. Lycopersicon</taxon>
    </lineage>
</organism>
<keyword evidence="2" id="KW-1185">Reference proteome</keyword>
<reference evidence="1" key="2">
    <citation type="submission" date="2019-01" db="UniProtKB">
        <authorList>
            <consortium name="EnsemblPlants"/>
        </authorList>
    </citation>
    <scope>IDENTIFICATION</scope>
    <source>
        <strain evidence="1">cv. Heinz 1706</strain>
    </source>
</reference>
<dbReference type="InParanoid" id="A0A3Q7FVK5"/>
<accession>A0A3Q7FVK5</accession>
<dbReference type="Gramene" id="Solyc02g086160.3.1">
    <property type="protein sequence ID" value="Solyc02g086160.3.1"/>
    <property type="gene ID" value="Solyc02g086160.3"/>
</dbReference>
<protein>
    <submittedName>
        <fullName evidence="1">Uncharacterized protein</fullName>
    </submittedName>
</protein>
<proteinExistence type="predicted"/>
<dbReference type="AlphaFoldDB" id="A0A3Q7FVK5"/>
<reference evidence="1" key="1">
    <citation type="journal article" date="2012" name="Nature">
        <title>The tomato genome sequence provides insights into fleshy fruit evolution.</title>
        <authorList>
            <consortium name="Tomato Genome Consortium"/>
        </authorList>
    </citation>
    <scope>NUCLEOTIDE SEQUENCE [LARGE SCALE GENOMIC DNA]</scope>
    <source>
        <strain evidence="1">cv. Heinz 1706</strain>
    </source>
</reference>